<dbReference type="Proteomes" id="UP001218188">
    <property type="component" value="Unassembled WGS sequence"/>
</dbReference>
<reference evidence="2" key="1">
    <citation type="submission" date="2023-03" db="EMBL/GenBank/DDBJ databases">
        <title>Massive genome expansion in bonnet fungi (Mycena s.s.) driven by repeated elements and novel gene families across ecological guilds.</title>
        <authorList>
            <consortium name="Lawrence Berkeley National Laboratory"/>
            <person name="Harder C.B."/>
            <person name="Miyauchi S."/>
            <person name="Viragh M."/>
            <person name="Kuo A."/>
            <person name="Thoen E."/>
            <person name="Andreopoulos B."/>
            <person name="Lu D."/>
            <person name="Skrede I."/>
            <person name="Drula E."/>
            <person name="Henrissat B."/>
            <person name="Morin E."/>
            <person name="Kohler A."/>
            <person name="Barry K."/>
            <person name="LaButti K."/>
            <person name="Morin E."/>
            <person name="Salamov A."/>
            <person name="Lipzen A."/>
            <person name="Mereny Z."/>
            <person name="Hegedus B."/>
            <person name="Baldrian P."/>
            <person name="Stursova M."/>
            <person name="Weitz H."/>
            <person name="Taylor A."/>
            <person name="Grigoriev I.V."/>
            <person name="Nagy L.G."/>
            <person name="Martin F."/>
            <person name="Kauserud H."/>
        </authorList>
    </citation>
    <scope>NUCLEOTIDE SEQUENCE</scope>
    <source>
        <strain evidence="2">CBHHK200</strain>
    </source>
</reference>
<dbReference type="AlphaFoldDB" id="A0AAD6T9S6"/>
<comment type="caution">
    <text evidence="2">The sequence shown here is derived from an EMBL/GenBank/DDBJ whole genome shotgun (WGS) entry which is preliminary data.</text>
</comment>
<dbReference type="EMBL" id="JARJCM010000013">
    <property type="protein sequence ID" value="KAJ7042149.1"/>
    <property type="molecule type" value="Genomic_DNA"/>
</dbReference>
<evidence type="ECO:0000313" key="2">
    <source>
        <dbReference type="EMBL" id="KAJ7042149.1"/>
    </source>
</evidence>
<organism evidence="2 3">
    <name type="scientific">Mycena alexandri</name>
    <dbReference type="NCBI Taxonomy" id="1745969"/>
    <lineage>
        <taxon>Eukaryota</taxon>
        <taxon>Fungi</taxon>
        <taxon>Dikarya</taxon>
        <taxon>Basidiomycota</taxon>
        <taxon>Agaricomycotina</taxon>
        <taxon>Agaricomycetes</taxon>
        <taxon>Agaricomycetidae</taxon>
        <taxon>Agaricales</taxon>
        <taxon>Marasmiineae</taxon>
        <taxon>Mycenaceae</taxon>
        <taxon>Mycena</taxon>
    </lineage>
</organism>
<keyword evidence="3" id="KW-1185">Reference proteome</keyword>
<gene>
    <name evidence="2" type="ORF">C8F04DRAFT_1252134</name>
</gene>
<evidence type="ECO:0000313" key="3">
    <source>
        <dbReference type="Proteomes" id="UP001218188"/>
    </source>
</evidence>
<name>A0AAD6T9S6_9AGAR</name>
<keyword evidence="1" id="KW-0472">Membrane</keyword>
<keyword evidence="1" id="KW-1133">Transmembrane helix</keyword>
<feature type="transmembrane region" description="Helical" evidence="1">
    <location>
        <begin position="26"/>
        <end position="46"/>
    </location>
</feature>
<keyword evidence="1" id="KW-0812">Transmembrane</keyword>
<evidence type="ECO:0000256" key="1">
    <source>
        <dbReference type="SAM" id="Phobius"/>
    </source>
</evidence>
<sequence>MLLYVEGLLAPSVVFSQSLGLHSPPLLFLAWLLGLILTSPLLLLLAPMRLSPPSFTVTSLHIALTAFRPYVAEHRLHYYASHNAVTTDGVLGLDWSSMIRKNLLLNGYWLDHTFDPWVHFTEAQVVSLRQPPLGIYTQAAVVTTPDMFDVVMAYVRLTQPNSGCIDKVRTGGANDLLASVPTDILVEILKHFTLTAYRKMESGKDIEKICGAGSFIASPMKARSSRPEVGRAPSPVAEFQKKTVFISTRNAMQKQWPQNK</sequence>
<accession>A0AAD6T9S6</accession>
<proteinExistence type="predicted"/>
<protein>
    <submittedName>
        <fullName evidence="2">Uncharacterized protein</fullName>
    </submittedName>
</protein>